<evidence type="ECO:0000259" key="3">
    <source>
        <dbReference type="PROSITE" id="PS50902"/>
    </source>
</evidence>
<dbReference type="PANTHER" id="PTHR30546:SF23">
    <property type="entry name" value="FLAVOPROTEIN-LIKE PROTEIN YCP4-RELATED"/>
    <property type="match status" value="1"/>
</dbReference>
<dbReference type="Gene3D" id="3.40.50.360">
    <property type="match status" value="1"/>
</dbReference>
<dbReference type="PROSITE" id="PS50902">
    <property type="entry name" value="FLAVODOXIN_LIKE"/>
    <property type="match status" value="1"/>
</dbReference>
<evidence type="ECO:0000313" key="4">
    <source>
        <dbReference type="EMBL" id="AOW03102.1"/>
    </source>
</evidence>
<dbReference type="InterPro" id="IPR005025">
    <property type="entry name" value="FMN_Rdtase-like_dom"/>
</dbReference>
<dbReference type="OMA" id="CGICTIM"/>
<dbReference type="SUPFAM" id="SSF52218">
    <property type="entry name" value="Flavoproteins"/>
    <property type="match status" value="1"/>
</dbReference>
<feature type="region of interest" description="Disordered" evidence="2">
    <location>
        <begin position="263"/>
        <end position="347"/>
    </location>
</feature>
<dbReference type="VEuPathDB" id="FungiDB:YALI1_C27579g"/>
<sequence length="357" mass="35526">MPKIAILIYSTYGHIAELARKEAEGVKAAGGQVDLYQVEETLSEEILKYMKAPGQPHDFKVLTPADVEVLTGYDGFLFGIPSRFGSFPAQWKTFWDATGGLWATGGLHGKYVGQFVSSGTQGGGQEVLPRNTLSIYVHHGMNYVPLGYKDTFAEQTNLEEVHGGSPWGAGTFADSDGSRTPSPLEEKVAFTQGKVFTEVLIKAEGGAAGATNGVQNGAQQKTLDPKAGGATGNDVTGGEAAAAAGVGAGAGAVGAGAGAVGAGAAPAAGAGAAPPADAATATNTGTTAATGAATTEKGAAGTAGASTGAAANTTTAKPTAAASKPATTEKAAGAKKTNPAKDVKEEKSKCCGICTIM</sequence>
<dbReference type="VEuPathDB" id="FungiDB:YALI0_C19668g"/>
<evidence type="ECO:0000313" key="5">
    <source>
        <dbReference type="EMBL" id="AOW03126.1"/>
    </source>
</evidence>
<evidence type="ECO:0000313" key="6">
    <source>
        <dbReference type="Proteomes" id="UP000182444"/>
    </source>
</evidence>
<dbReference type="AlphaFoldDB" id="A0A1D8NBU2"/>
<feature type="domain" description="Flavodoxin-like" evidence="3">
    <location>
        <begin position="4"/>
        <end position="196"/>
    </location>
</feature>
<feature type="compositionally biased region" description="Polar residues" evidence="2">
    <location>
        <begin position="212"/>
        <end position="222"/>
    </location>
</feature>
<dbReference type="NCBIfam" id="NF002999">
    <property type="entry name" value="PRK03767.1"/>
    <property type="match status" value="1"/>
</dbReference>
<dbReference type="GO" id="GO:0010181">
    <property type="term" value="F:FMN binding"/>
    <property type="evidence" value="ECO:0007669"/>
    <property type="project" value="InterPro"/>
</dbReference>
<reference evidence="4 6" key="1">
    <citation type="journal article" date="2016" name="PLoS ONE">
        <title>Sequence Assembly of Yarrowia lipolytica Strain W29/CLIB89 Shows Transposable Element Diversity.</title>
        <authorList>
            <person name="Magnan C."/>
            <person name="Yu J."/>
            <person name="Chang I."/>
            <person name="Jahn E."/>
            <person name="Kanomata Y."/>
            <person name="Wu J."/>
            <person name="Zeller M."/>
            <person name="Oakes M."/>
            <person name="Baldi P."/>
            <person name="Sandmeyer S."/>
        </authorList>
    </citation>
    <scope>NUCLEOTIDE SEQUENCE [LARGE SCALE GENOMIC DNA]</scope>
    <source>
        <strain evidence="4">CLIB89</strain>
        <strain evidence="6">CLIB89(W29)</strain>
    </source>
</reference>
<dbReference type="InterPro" id="IPR008254">
    <property type="entry name" value="Flavodoxin/NO_synth"/>
</dbReference>
<evidence type="ECO:0000256" key="1">
    <source>
        <dbReference type="ARBA" id="ARBA00006961"/>
    </source>
</evidence>
<dbReference type="InterPro" id="IPR029039">
    <property type="entry name" value="Flavoprotein-like_sf"/>
</dbReference>
<dbReference type="GO" id="GO:0016020">
    <property type="term" value="C:membrane"/>
    <property type="evidence" value="ECO:0007669"/>
    <property type="project" value="TreeGrafter"/>
</dbReference>
<gene>
    <name evidence="4" type="ORF">YALI1_C26975g</name>
    <name evidence="5" type="ORF">YALI1_C27579g</name>
</gene>
<dbReference type="GO" id="GO:0003955">
    <property type="term" value="F:NAD(P)H dehydrogenase (quinone) activity"/>
    <property type="evidence" value="ECO:0007669"/>
    <property type="project" value="InterPro"/>
</dbReference>
<dbReference type="Proteomes" id="UP000182444">
    <property type="component" value="Chromosome 1C"/>
</dbReference>
<dbReference type="eggNOG" id="KOG3135">
    <property type="taxonomic scope" value="Eukaryota"/>
</dbReference>
<dbReference type="KEGG" id="yli:2909923"/>
<dbReference type="InterPro" id="IPR010089">
    <property type="entry name" value="Flavoprotein_WrbA-like"/>
</dbReference>
<dbReference type="PANTHER" id="PTHR30546">
    <property type="entry name" value="FLAVODOXIN-RELATED PROTEIN WRBA-RELATED"/>
    <property type="match status" value="1"/>
</dbReference>
<feature type="compositionally biased region" description="Low complexity" evidence="2">
    <location>
        <begin position="263"/>
        <end position="337"/>
    </location>
</feature>
<dbReference type="RefSeq" id="XP_502020.3">
    <property type="nucleotide sequence ID" value="XM_502020.3"/>
</dbReference>
<protein>
    <recommendedName>
        <fullName evidence="3">Flavodoxin-like domain-containing protein</fullName>
    </recommendedName>
</protein>
<dbReference type="EMBL" id="CP017555">
    <property type="protein sequence ID" value="AOW03126.1"/>
    <property type="molecule type" value="Genomic_DNA"/>
</dbReference>
<comment type="similarity">
    <text evidence="1">Belongs to the WrbA family.</text>
</comment>
<feature type="region of interest" description="Disordered" evidence="2">
    <location>
        <begin position="208"/>
        <end position="231"/>
    </location>
</feature>
<evidence type="ECO:0000256" key="2">
    <source>
        <dbReference type="SAM" id="MobiDB-lite"/>
    </source>
</evidence>
<dbReference type="FunFam" id="3.40.50.360:FF:000001">
    <property type="entry name" value="NAD(P)H dehydrogenase (Quinone) FQR1-like"/>
    <property type="match status" value="1"/>
</dbReference>
<proteinExistence type="inferred from homology"/>
<dbReference type="VEuPathDB" id="FungiDB:YALI1_C26975g"/>
<accession>A0A1D8NBU2</accession>
<organism evidence="4 6">
    <name type="scientific">Yarrowia lipolytica</name>
    <name type="common">Candida lipolytica</name>
    <dbReference type="NCBI Taxonomy" id="4952"/>
    <lineage>
        <taxon>Eukaryota</taxon>
        <taxon>Fungi</taxon>
        <taxon>Dikarya</taxon>
        <taxon>Ascomycota</taxon>
        <taxon>Saccharomycotina</taxon>
        <taxon>Dipodascomycetes</taxon>
        <taxon>Dipodascales</taxon>
        <taxon>Dipodascales incertae sedis</taxon>
        <taxon>Yarrowia</taxon>
    </lineage>
</organism>
<dbReference type="EMBL" id="CP017555">
    <property type="protein sequence ID" value="AOW03102.1"/>
    <property type="molecule type" value="Genomic_DNA"/>
</dbReference>
<feature type="region of interest" description="Disordered" evidence="2">
    <location>
        <begin position="161"/>
        <end position="183"/>
    </location>
</feature>
<dbReference type="NCBIfam" id="TIGR01755">
    <property type="entry name" value="flav_wrbA"/>
    <property type="match status" value="1"/>
</dbReference>
<dbReference type="GeneID" id="2909923"/>
<dbReference type="Pfam" id="PF03358">
    <property type="entry name" value="FMN_red"/>
    <property type="match status" value="1"/>
</dbReference>
<name>A0A1D8NBU2_YARLL</name>